<dbReference type="AlphaFoldDB" id="F4LMP3"/>
<reference evidence="3" key="1">
    <citation type="submission" date="2011-04" db="EMBL/GenBank/DDBJ databases">
        <title>The complete genome of Treponema brennaborense DSM 12168.</title>
        <authorList>
            <person name="Lucas S."/>
            <person name="Han J."/>
            <person name="Lapidus A."/>
            <person name="Bruce D."/>
            <person name="Goodwin L."/>
            <person name="Pitluck S."/>
            <person name="Peters L."/>
            <person name="Kyrpides N."/>
            <person name="Mavromatis K."/>
            <person name="Ivanova N."/>
            <person name="Mikhailova N."/>
            <person name="Pagani I."/>
            <person name="Teshima H."/>
            <person name="Detter J.C."/>
            <person name="Tapia R."/>
            <person name="Han C."/>
            <person name="Land M."/>
            <person name="Hauser L."/>
            <person name="Markowitz V."/>
            <person name="Cheng J.-F."/>
            <person name="Hugenholtz P."/>
            <person name="Woyke T."/>
            <person name="Wu D."/>
            <person name="Gronow S."/>
            <person name="Wellnitz S."/>
            <person name="Brambilla E."/>
            <person name="Klenk H.-P."/>
            <person name="Eisen J.A."/>
        </authorList>
    </citation>
    <scope>NUCLEOTIDE SEQUENCE [LARGE SCALE GENOMIC DNA]</scope>
    <source>
        <strain evidence="3">DSM 12168 / CIP 105900 / DD5/3</strain>
    </source>
</reference>
<accession>F4LMP3</accession>
<evidence type="ECO:0000313" key="3">
    <source>
        <dbReference type="Proteomes" id="UP000006546"/>
    </source>
</evidence>
<dbReference type="PANTHER" id="PTHR42663:SF4">
    <property type="entry name" value="SLL1036 PROTEIN"/>
    <property type="match status" value="1"/>
</dbReference>
<evidence type="ECO:0000259" key="1">
    <source>
        <dbReference type="SMART" id="SM00849"/>
    </source>
</evidence>
<protein>
    <submittedName>
        <fullName evidence="2">Metallo-beta-lactamase family protein</fullName>
    </submittedName>
</protein>
<name>F4LMP3_TREBD</name>
<dbReference type="RefSeq" id="WP_013758495.1">
    <property type="nucleotide sequence ID" value="NC_015500.1"/>
</dbReference>
<dbReference type="SMART" id="SM00849">
    <property type="entry name" value="Lactamase_B"/>
    <property type="match status" value="1"/>
</dbReference>
<sequence length="313" mass="35118">MNVRFWGVRGSVPAPLTPQQVKAKIEAVVQRISARDIESSDARERFLASLPVSLYGTVGGNTACVELTDAAGTVCLLDCGTGVREYSKHGSPAADNTYHIVLSHFHWDHIQGLPFFDQAYQRQCSLHFYSPFPAAPALFAKQMQLPYFPVQFDTSFHSSITFHTIKTKEPFRIGNSTVVSKKMSHPGNSYAYSFTEDGKKFIYATDVELSADDFEVTAENAAFFSDAEAIVLDAQYTVEEALYKANWGHSAFCYAVDFAVKWNIKKLYLFHHEPAYDDRKIHSILQSAQWYAQYVLKTDVQVFLGQEGVSFGL</sequence>
<dbReference type="InterPro" id="IPR036866">
    <property type="entry name" value="RibonucZ/Hydroxyglut_hydro"/>
</dbReference>
<dbReference type="PANTHER" id="PTHR42663">
    <property type="entry name" value="HYDROLASE C777.06C-RELATED-RELATED"/>
    <property type="match status" value="1"/>
</dbReference>
<dbReference type="Proteomes" id="UP000006546">
    <property type="component" value="Chromosome"/>
</dbReference>
<keyword evidence="3" id="KW-1185">Reference proteome</keyword>
<proteinExistence type="predicted"/>
<dbReference type="EMBL" id="CP002696">
    <property type="protein sequence ID" value="AEE16790.1"/>
    <property type="molecule type" value="Genomic_DNA"/>
</dbReference>
<evidence type="ECO:0000313" key="2">
    <source>
        <dbReference type="EMBL" id="AEE16790.1"/>
    </source>
</evidence>
<dbReference type="OrthoDB" id="9800940at2"/>
<dbReference type="Pfam" id="PF12706">
    <property type="entry name" value="Lactamase_B_2"/>
    <property type="match status" value="1"/>
</dbReference>
<dbReference type="eggNOG" id="COG1235">
    <property type="taxonomic scope" value="Bacteria"/>
</dbReference>
<feature type="domain" description="Metallo-beta-lactamase" evidence="1">
    <location>
        <begin position="61"/>
        <end position="249"/>
    </location>
</feature>
<dbReference type="KEGG" id="tbe:Trebr_1366"/>
<dbReference type="STRING" id="906968.Trebr_1366"/>
<organism evidence="2 3">
    <name type="scientific">Treponema brennaborense (strain DSM 12168 / CIP 105900 / DD5/3)</name>
    <dbReference type="NCBI Taxonomy" id="906968"/>
    <lineage>
        <taxon>Bacteria</taxon>
        <taxon>Pseudomonadati</taxon>
        <taxon>Spirochaetota</taxon>
        <taxon>Spirochaetia</taxon>
        <taxon>Spirochaetales</taxon>
        <taxon>Treponemataceae</taxon>
        <taxon>Treponema</taxon>
    </lineage>
</organism>
<dbReference type="CDD" id="cd07715">
    <property type="entry name" value="TaR3-like_MBL-fold"/>
    <property type="match status" value="1"/>
</dbReference>
<gene>
    <name evidence="2" type="ordered locus">Trebr_1366</name>
</gene>
<dbReference type="Gene3D" id="3.60.15.10">
    <property type="entry name" value="Ribonuclease Z/Hydroxyacylglutathione hydrolase-like"/>
    <property type="match status" value="1"/>
</dbReference>
<dbReference type="SUPFAM" id="SSF56281">
    <property type="entry name" value="Metallo-hydrolase/oxidoreductase"/>
    <property type="match status" value="1"/>
</dbReference>
<dbReference type="HOGENOM" id="CLU_031317_1_0_12"/>
<dbReference type="InterPro" id="IPR001279">
    <property type="entry name" value="Metallo-B-lactamas"/>
</dbReference>